<dbReference type="InterPro" id="IPR011024">
    <property type="entry name" value="G_crystallin-like"/>
</dbReference>
<evidence type="ECO:0000256" key="1">
    <source>
        <dbReference type="ARBA" id="ARBA00009646"/>
    </source>
</evidence>
<feature type="chain" id="PRO_5005253690" description="Beta/gamma crystallin 'Greek key' domain-containing protein" evidence="3">
    <location>
        <begin position="24"/>
        <end position="182"/>
    </location>
</feature>
<protein>
    <recommendedName>
        <fullName evidence="4">Beta/gamma crystallin 'Greek key' domain-containing protein</fullName>
    </recommendedName>
</protein>
<evidence type="ECO:0000259" key="4">
    <source>
        <dbReference type="SMART" id="SM00247"/>
    </source>
</evidence>
<dbReference type="Gene3D" id="2.60.20.10">
    <property type="entry name" value="Crystallins"/>
    <property type="match status" value="1"/>
</dbReference>
<feature type="domain" description="Beta/gamma crystallin 'Greek key'" evidence="4">
    <location>
        <begin position="101"/>
        <end position="179"/>
    </location>
</feature>
<dbReference type="SUPFAM" id="SSF49695">
    <property type="entry name" value="gamma-Crystallin-like"/>
    <property type="match status" value="1"/>
</dbReference>
<keyword evidence="6" id="KW-1185">Reference proteome</keyword>
<dbReference type="AlphaFoldDB" id="A0A0J1JGF1"/>
<organism evidence="5 6">
    <name type="scientific">Photobacterium aphoticum</name>
    <dbReference type="NCBI Taxonomy" id="754436"/>
    <lineage>
        <taxon>Bacteria</taxon>
        <taxon>Pseudomonadati</taxon>
        <taxon>Pseudomonadota</taxon>
        <taxon>Gammaproteobacteria</taxon>
        <taxon>Vibrionales</taxon>
        <taxon>Vibrionaceae</taxon>
        <taxon>Photobacterium</taxon>
    </lineage>
</organism>
<evidence type="ECO:0000256" key="3">
    <source>
        <dbReference type="SAM" id="SignalP"/>
    </source>
</evidence>
<dbReference type="OrthoDB" id="5816897at2"/>
<keyword evidence="3" id="KW-0732">Signal</keyword>
<proteinExistence type="inferred from homology"/>
<feature type="signal peptide" evidence="3">
    <location>
        <begin position="1"/>
        <end position="23"/>
    </location>
</feature>
<dbReference type="PATRIC" id="fig|754436.4.peg.2138"/>
<name>A0A0J1JGF1_9GAMM</name>
<sequence length="182" mass="20335">MMRCLVTAVMGLGVFFVPLSANAEVKHYSGLKGKVYVCTLKPFMDVYADVGVTESFARYKVKQRCEQAQGEDSLFCKEKEAVCITTSLFGEEELEPTTPKQLMIYSQLNLRGKAVAITHDEPDLSDFQFNDALSSYSVPPGWIVRFYEGKHYTGAFYTRKGGKGNATDFDNTVSSIRVLTSY</sequence>
<evidence type="ECO:0000256" key="2">
    <source>
        <dbReference type="ARBA" id="ARBA00022737"/>
    </source>
</evidence>
<comment type="similarity">
    <text evidence="1">Belongs to the beta/gamma-crystallin family.</text>
</comment>
<dbReference type="Pfam" id="PF00030">
    <property type="entry name" value="Crystall"/>
    <property type="match status" value="1"/>
</dbReference>
<dbReference type="EMBL" id="LDOV01000018">
    <property type="protein sequence ID" value="KLV00897.1"/>
    <property type="molecule type" value="Genomic_DNA"/>
</dbReference>
<keyword evidence="2" id="KW-0677">Repeat</keyword>
<evidence type="ECO:0000313" key="6">
    <source>
        <dbReference type="Proteomes" id="UP000036426"/>
    </source>
</evidence>
<dbReference type="Proteomes" id="UP000036426">
    <property type="component" value="Unassembled WGS sequence"/>
</dbReference>
<evidence type="ECO:0000313" key="5">
    <source>
        <dbReference type="EMBL" id="KLV00897.1"/>
    </source>
</evidence>
<dbReference type="InterPro" id="IPR001064">
    <property type="entry name" value="Beta/gamma_crystallin"/>
</dbReference>
<dbReference type="SMART" id="SM00247">
    <property type="entry name" value="XTALbg"/>
    <property type="match status" value="1"/>
</dbReference>
<reference evidence="5 6" key="1">
    <citation type="submission" date="2015-05" db="EMBL/GenBank/DDBJ databases">
        <title>Photobacterium galathea sp. nov.</title>
        <authorList>
            <person name="Machado H."/>
            <person name="Gram L."/>
        </authorList>
    </citation>
    <scope>NUCLEOTIDE SEQUENCE [LARGE SCALE GENOMIC DNA]</scope>
    <source>
        <strain evidence="5 6">DSM 25995</strain>
    </source>
</reference>
<accession>A0A0J1JGF1</accession>
<comment type="caution">
    <text evidence="5">The sequence shown here is derived from an EMBL/GenBank/DDBJ whole genome shotgun (WGS) entry which is preliminary data.</text>
</comment>
<gene>
    <name evidence="5" type="ORF">ABT58_10105</name>
</gene>